<dbReference type="Gene3D" id="3.30.70.1230">
    <property type="entry name" value="Nucleotide cyclase"/>
    <property type="match status" value="1"/>
</dbReference>
<accession>A0A5B9Q9L8</accession>
<protein>
    <submittedName>
        <fullName evidence="2">Adenylate cyclase 2</fullName>
        <ecNumber evidence="2">4.6.1.1</ecNumber>
    </submittedName>
</protein>
<dbReference type="InterPro" id="IPR029016">
    <property type="entry name" value="GAF-like_dom_sf"/>
</dbReference>
<evidence type="ECO:0000313" key="2">
    <source>
        <dbReference type="EMBL" id="QEG35734.1"/>
    </source>
</evidence>
<evidence type="ECO:0000313" key="3">
    <source>
        <dbReference type="Proteomes" id="UP000323917"/>
    </source>
</evidence>
<dbReference type="InterPro" id="IPR050697">
    <property type="entry name" value="Adenylyl/Guanylyl_Cyclase_3/4"/>
</dbReference>
<dbReference type="GO" id="GO:0009190">
    <property type="term" value="P:cyclic nucleotide biosynthetic process"/>
    <property type="evidence" value="ECO:0007669"/>
    <property type="project" value="InterPro"/>
</dbReference>
<name>A0A5B9Q9L8_9BACT</name>
<dbReference type="SUPFAM" id="SSF55781">
    <property type="entry name" value="GAF domain-like"/>
    <property type="match status" value="1"/>
</dbReference>
<dbReference type="AlphaFoldDB" id="A0A5B9Q9L8"/>
<sequence length="623" mass="68326">MPESSLQRATDRDSTDQDKVILSVLFYHRHQRVFATPLDTRLEIGRQRSGEPSPRRRIDRTGYARIVLAPFDDVDISRSHLSLVALNENEIEVTNLSRSQPVRLSREKMLSPGEKAIISPPLLAQFSSYAVRVEPPLEEDLDLQPLPEATIPPGPKSVESGLGRLNIDTMDERLLLRWLETVLGVFQSAANSRDFPVLAAKALVKIVGLDAAAMIECDEAKRWNVAALHSIVEGQSEETWVPSQTLLTRVLQERRTFRHVPANVPDTAKSLQNVLALVAAPILDGEGQVLGVLYGDRRGGGSVNEIPEISPFEAKLVEVLASGIAAGLARVKEEKAAMAARVQFEQFFTPQLAAQMEEDPQLLDGRDANITVLFADIRGFSRISEQLGPARTMAWIQDVMGTLSECVLESDGVLVDFLGDEIMAMWGAPIAQSDHADLACRAAMKMIASLPEINNRWQKELSSQVHIGIGINSGLARVGNTGSKQKFKYGPLGDTVNIASRVQGATKYVGTDCLITGSTLANLSNSHTTRRLACVKVVNIEQPLELYELIPDVPENWQIHCDRYQEVLSALETKNHTLAGDLSEKLCKDFPNDLAAQALATRIEEACNSQATADSAVWKLPGK</sequence>
<dbReference type="GO" id="GO:0004016">
    <property type="term" value="F:adenylate cyclase activity"/>
    <property type="evidence" value="ECO:0007669"/>
    <property type="project" value="UniProtKB-EC"/>
</dbReference>
<keyword evidence="2" id="KW-0456">Lyase</keyword>
<dbReference type="Gene3D" id="3.30.450.40">
    <property type="match status" value="1"/>
</dbReference>
<dbReference type="RefSeq" id="WP_148074212.1">
    <property type="nucleotide sequence ID" value="NZ_CP042913.1"/>
</dbReference>
<dbReference type="OrthoDB" id="9806704at2"/>
<evidence type="ECO:0000259" key="1">
    <source>
        <dbReference type="PROSITE" id="PS50125"/>
    </source>
</evidence>
<dbReference type="GO" id="GO:0035556">
    <property type="term" value="P:intracellular signal transduction"/>
    <property type="evidence" value="ECO:0007669"/>
    <property type="project" value="InterPro"/>
</dbReference>
<keyword evidence="3" id="KW-1185">Reference proteome</keyword>
<feature type="domain" description="Guanylate cyclase" evidence="1">
    <location>
        <begin position="371"/>
        <end position="503"/>
    </location>
</feature>
<dbReference type="Pfam" id="PF00211">
    <property type="entry name" value="Guanylate_cyc"/>
    <property type="match status" value="1"/>
</dbReference>
<dbReference type="PANTHER" id="PTHR43081">
    <property type="entry name" value="ADENYLATE CYCLASE, TERMINAL-DIFFERENTIATION SPECIFIC-RELATED"/>
    <property type="match status" value="1"/>
</dbReference>
<dbReference type="InterPro" id="IPR001054">
    <property type="entry name" value="A/G_cyclase"/>
</dbReference>
<dbReference type="EC" id="4.6.1.1" evidence="2"/>
<dbReference type="InterPro" id="IPR029787">
    <property type="entry name" value="Nucleotide_cyclase"/>
</dbReference>
<dbReference type="CDD" id="cd07302">
    <property type="entry name" value="CHD"/>
    <property type="match status" value="1"/>
</dbReference>
<dbReference type="PANTHER" id="PTHR43081:SF1">
    <property type="entry name" value="ADENYLATE CYCLASE, TERMINAL-DIFFERENTIATION SPECIFIC"/>
    <property type="match status" value="1"/>
</dbReference>
<dbReference type="EMBL" id="CP042913">
    <property type="protein sequence ID" value="QEG35734.1"/>
    <property type="molecule type" value="Genomic_DNA"/>
</dbReference>
<gene>
    <name evidence="2" type="primary">cyaB</name>
    <name evidence="2" type="ORF">Pr1d_30400</name>
</gene>
<dbReference type="PROSITE" id="PS50125">
    <property type="entry name" value="GUANYLATE_CYCLASE_2"/>
    <property type="match status" value="1"/>
</dbReference>
<dbReference type="SUPFAM" id="SSF55073">
    <property type="entry name" value="Nucleotide cyclase"/>
    <property type="match status" value="1"/>
</dbReference>
<dbReference type="KEGG" id="bgok:Pr1d_30400"/>
<reference evidence="2 3" key="1">
    <citation type="submission" date="2019-08" db="EMBL/GenBank/DDBJ databases">
        <title>Deep-cultivation of Planctomycetes and their phenomic and genomic characterization uncovers novel biology.</title>
        <authorList>
            <person name="Wiegand S."/>
            <person name="Jogler M."/>
            <person name="Boedeker C."/>
            <person name="Pinto D."/>
            <person name="Vollmers J."/>
            <person name="Rivas-Marin E."/>
            <person name="Kohn T."/>
            <person name="Peeters S.H."/>
            <person name="Heuer A."/>
            <person name="Rast P."/>
            <person name="Oberbeckmann S."/>
            <person name="Bunk B."/>
            <person name="Jeske O."/>
            <person name="Meyerdierks A."/>
            <person name="Storesund J.E."/>
            <person name="Kallscheuer N."/>
            <person name="Luecker S."/>
            <person name="Lage O.M."/>
            <person name="Pohl T."/>
            <person name="Merkel B.J."/>
            <person name="Hornburger P."/>
            <person name="Mueller R.-W."/>
            <person name="Bruemmer F."/>
            <person name="Labrenz M."/>
            <person name="Spormann A.M."/>
            <person name="Op den Camp H."/>
            <person name="Overmann J."/>
            <person name="Amann R."/>
            <person name="Jetten M.S.M."/>
            <person name="Mascher T."/>
            <person name="Medema M.H."/>
            <person name="Devos D.P."/>
            <person name="Kaster A.-K."/>
            <person name="Ovreas L."/>
            <person name="Rohde M."/>
            <person name="Galperin M.Y."/>
            <person name="Jogler C."/>
        </authorList>
    </citation>
    <scope>NUCLEOTIDE SEQUENCE [LARGE SCALE GENOMIC DNA]</scope>
    <source>
        <strain evidence="2 3">Pr1d</strain>
    </source>
</reference>
<dbReference type="Proteomes" id="UP000323917">
    <property type="component" value="Chromosome"/>
</dbReference>
<proteinExistence type="predicted"/>
<organism evidence="2 3">
    <name type="scientific">Bythopirellula goksoeyrii</name>
    <dbReference type="NCBI Taxonomy" id="1400387"/>
    <lineage>
        <taxon>Bacteria</taxon>
        <taxon>Pseudomonadati</taxon>
        <taxon>Planctomycetota</taxon>
        <taxon>Planctomycetia</taxon>
        <taxon>Pirellulales</taxon>
        <taxon>Lacipirellulaceae</taxon>
        <taxon>Bythopirellula</taxon>
    </lineage>
</organism>
<dbReference type="SMART" id="SM00044">
    <property type="entry name" value="CYCc"/>
    <property type="match status" value="1"/>
</dbReference>